<name>A0A1H3WXL2_9ACTO</name>
<feature type="compositionally biased region" description="Basic and acidic residues" evidence="1">
    <location>
        <begin position="9"/>
        <end position="18"/>
    </location>
</feature>
<evidence type="ECO:0000256" key="2">
    <source>
        <dbReference type="SAM" id="Phobius"/>
    </source>
</evidence>
<dbReference type="EMBL" id="FNQV01000003">
    <property type="protein sequence ID" value="SDZ91720.1"/>
    <property type="molecule type" value="Genomic_DNA"/>
</dbReference>
<protein>
    <recommendedName>
        <fullName evidence="3">Leucine rich repeat variant domain-containing protein</fullName>
    </recommendedName>
</protein>
<dbReference type="Pfam" id="PF25591">
    <property type="entry name" value="LRV_2"/>
    <property type="match status" value="2"/>
</dbReference>
<feature type="region of interest" description="Disordered" evidence="1">
    <location>
        <begin position="166"/>
        <end position="195"/>
    </location>
</feature>
<dbReference type="OrthoDB" id="5179995at2"/>
<evidence type="ECO:0000259" key="3">
    <source>
        <dbReference type="Pfam" id="PF25591"/>
    </source>
</evidence>
<dbReference type="RefSeq" id="WP_092561708.1">
    <property type="nucleotide sequence ID" value="NZ_FNQV01000003.1"/>
</dbReference>
<feature type="transmembrane region" description="Helical" evidence="2">
    <location>
        <begin position="218"/>
        <end position="242"/>
    </location>
</feature>
<keyword evidence="2" id="KW-0472">Membrane</keyword>
<accession>A0A1H3WXL2</accession>
<evidence type="ECO:0000256" key="1">
    <source>
        <dbReference type="SAM" id="MobiDB-lite"/>
    </source>
</evidence>
<keyword evidence="2" id="KW-0812">Transmembrane</keyword>
<organism evidence="4 5">
    <name type="scientific">Bowdeniella nasicola</name>
    <dbReference type="NCBI Taxonomy" id="208480"/>
    <lineage>
        <taxon>Bacteria</taxon>
        <taxon>Bacillati</taxon>
        <taxon>Actinomycetota</taxon>
        <taxon>Actinomycetes</taxon>
        <taxon>Actinomycetales</taxon>
        <taxon>Actinomycetaceae</taxon>
        <taxon>Bowdeniella</taxon>
    </lineage>
</organism>
<evidence type="ECO:0000313" key="4">
    <source>
        <dbReference type="EMBL" id="SDZ91720.1"/>
    </source>
</evidence>
<feature type="compositionally biased region" description="Low complexity" evidence="1">
    <location>
        <begin position="253"/>
        <end position="292"/>
    </location>
</feature>
<feature type="domain" description="Leucine rich repeat variant" evidence="3">
    <location>
        <begin position="80"/>
        <end position="138"/>
    </location>
</feature>
<reference evidence="5" key="1">
    <citation type="submission" date="2016-10" db="EMBL/GenBank/DDBJ databases">
        <authorList>
            <person name="Varghese N."/>
            <person name="Submissions S."/>
        </authorList>
    </citation>
    <scope>NUCLEOTIDE SEQUENCE [LARGE SCALE GENOMIC DNA]</scope>
    <source>
        <strain evidence="5">KPR-1</strain>
    </source>
</reference>
<feature type="region of interest" description="Disordered" evidence="1">
    <location>
        <begin position="253"/>
        <end position="295"/>
    </location>
</feature>
<sequence>MAPHTFDPNAEHSGDDALVRNPDATPADLHRLAAERPDLRPLIANHPNVYPELRDWLASVSEPEPAEESEPAQQPQPSDRDAELVRDPEASASDLHRIAGERPDLRAAIAAHPNAYPDLLTWLGTWNDPEINEALAAREDVAAPDESPKDDDRTAVLGSGAAILPATDAAATAEPPTQRIAPQRFEPAQQQAPRYDAPVTAAPAAHYTPSEPQRSGSVASSVVLGALIGLVVILLAVVLMLWRPWESNDPVVAPTTSAPTPSATESASPTETASPTESPTPSESPTETETPAMPYLPEGAASVTHFTAPSGNIACRSDGDQAFTCTIYEHNITDADGQGLNCEGPLTIHWPYASEPHYSCEATVAKGGTTLQYGASALLGQGIACTSEQAGISCWDGESGLGVQLARRGISSVNKAG</sequence>
<keyword evidence="5" id="KW-1185">Reference proteome</keyword>
<dbReference type="Proteomes" id="UP000199288">
    <property type="component" value="Unassembled WGS sequence"/>
</dbReference>
<feature type="compositionally biased region" description="Basic and acidic residues" evidence="1">
    <location>
        <begin position="78"/>
        <end position="99"/>
    </location>
</feature>
<dbReference type="AlphaFoldDB" id="A0A1H3WXL2"/>
<gene>
    <name evidence="4" type="ORF">SAMN02910418_00530</name>
</gene>
<feature type="domain" description="Leucine rich repeat variant" evidence="3">
    <location>
        <begin position="15"/>
        <end position="67"/>
    </location>
</feature>
<keyword evidence="2" id="KW-1133">Transmembrane helix</keyword>
<feature type="compositionally biased region" description="Basic and acidic residues" evidence="1">
    <location>
        <begin position="28"/>
        <end position="39"/>
    </location>
</feature>
<feature type="region of interest" description="Disordered" evidence="1">
    <location>
        <begin position="1"/>
        <end position="99"/>
    </location>
</feature>
<feature type="compositionally biased region" description="Low complexity" evidence="1">
    <location>
        <begin position="166"/>
        <end position="177"/>
    </location>
</feature>
<dbReference type="InterPro" id="IPR057893">
    <property type="entry name" value="LRV_2"/>
</dbReference>
<evidence type="ECO:0000313" key="5">
    <source>
        <dbReference type="Proteomes" id="UP000199288"/>
    </source>
</evidence>
<proteinExistence type="predicted"/>